<dbReference type="OrthoDB" id="1098070at2"/>
<organism evidence="1 2">
    <name type="scientific">Dokdonia sinensis</name>
    <dbReference type="NCBI Taxonomy" id="2479847"/>
    <lineage>
        <taxon>Bacteria</taxon>
        <taxon>Pseudomonadati</taxon>
        <taxon>Bacteroidota</taxon>
        <taxon>Flavobacteriia</taxon>
        <taxon>Flavobacteriales</taxon>
        <taxon>Flavobacteriaceae</taxon>
        <taxon>Dokdonia</taxon>
    </lineage>
</organism>
<dbReference type="Proteomes" id="UP000281985">
    <property type="component" value="Unassembled WGS sequence"/>
</dbReference>
<reference evidence="1 2" key="1">
    <citation type="submission" date="2018-10" db="EMBL/GenBank/DDBJ databases">
        <title>Dokdonia luteus sp. nov., isolated from sea water.</title>
        <authorList>
            <person name="Zhou L.Y."/>
            <person name="Du Z.J."/>
        </authorList>
    </citation>
    <scope>NUCLEOTIDE SEQUENCE [LARGE SCALE GENOMIC DNA]</scope>
    <source>
        <strain evidence="1 2">SH27</strain>
    </source>
</reference>
<accession>A0A3M0G4C9</accession>
<protein>
    <submittedName>
        <fullName evidence="1">Type II toxin-antitoxin system RelE/ParE family toxin</fullName>
    </submittedName>
</protein>
<gene>
    <name evidence="1" type="ORF">EAX61_13305</name>
</gene>
<keyword evidence="2" id="KW-1185">Reference proteome</keyword>
<evidence type="ECO:0000313" key="2">
    <source>
        <dbReference type="Proteomes" id="UP000281985"/>
    </source>
</evidence>
<dbReference type="RefSeq" id="WP_121918193.1">
    <property type="nucleotide sequence ID" value="NZ_REFV01000014.1"/>
</dbReference>
<dbReference type="EMBL" id="REFV01000014">
    <property type="protein sequence ID" value="RMB56773.1"/>
    <property type="molecule type" value="Genomic_DNA"/>
</dbReference>
<proteinExistence type="predicted"/>
<name>A0A3M0G4C9_9FLAO</name>
<comment type="caution">
    <text evidence="1">The sequence shown here is derived from an EMBL/GenBank/DDBJ whole genome shotgun (WGS) entry which is preliminary data.</text>
</comment>
<sequence>MKRLIWTPLAADSYQEEQLYILRKWNIGEVDKFTKLVQENVANLCSGTNEGAPYTNDISKFVISKQTTLFFKNNPNDITLLLIWNNQKDPNTLNKILRKLKL</sequence>
<evidence type="ECO:0000313" key="1">
    <source>
        <dbReference type="EMBL" id="RMB56773.1"/>
    </source>
</evidence>
<dbReference type="AlphaFoldDB" id="A0A3M0G4C9"/>